<dbReference type="Proteomes" id="UP000694395">
    <property type="component" value="Chromosome 5"/>
</dbReference>
<dbReference type="AlphaFoldDB" id="A0A8C7SN09"/>
<feature type="compositionally biased region" description="Acidic residues" evidence="11">
    <location>
        <begin position="269"/>
        <end position="278"/>
    </location>
</feature>
<evidence type="ECO:0000256" key="6">
    <source>
        <dbReference type="ARBA" id="ARBA00023034"/>
    </source>
</evidence>
<organism evidence="12 13">
    <name type="scientific">Oncorhynchus mykiss</name>
    <name type="common">Rainbow trout</name>
    <name type="synonym">Salmo gairdneri</name>
    <dbReference type="NCBI Taxonomy" id="8022"/>
    <lineage>
        <taxon>Eukaryota</taxon>
        <taxon>Metazoa</taxon>
        <taxon>Chordata</taxon>
        <taxon>Craniata</taxon>
        <taxon>Vertebrata</taxon>
        <taxon>Euteleostomi</taxon>
        <taxon>Actinopterygii</taxon>
        <taxon>Neopterygii</taxon>
        <taxon>Teleostei</taxon>
        <taxon>Protacanthopterygii</taxon>
        <taxon>Salmoniformes</taxon>
        <taxon>Salmonidae</taxon>
        <taxon>Salmoninae</taxon>
        <taxon>Oncorhynchus</taxon>
    </lineage>
</organism>
<feature type="coiled-coil region" evidence="10">
    <location>
        <begin position="200"/>
        <end position="227"/>
    </location>
</feature>
<reference evidence="12" key="1">
    <citation type="submission" date="2020-07" db="EMBL/GenBank/DDBJ databases">
        <title>A long reads based de novo assembly of the rainbow trout Arlee double haploid line genome.</title>
        <authorList>
            <person name="Gao G."/>
            <person name="Palti Y."/>
        </authorList>
    </citation>
    <scope>NUCLEOTIDE SEQUENCE [LARGE SCALE GENOMIC DNA]</scope>
</reference>
<protein>
    <recommendedName>
        <fullName evidence="4">RAB6-interacting golgin</fullName>
    </recommendedName>
    <alternativeName>
        <fullName evidence="9">N-terminal kinase-like-binding protein 1</fullName>
    </alternativeName>
    <alternativeName>
        <fullName evidence="8">SCY1-like 1-binding protein 1</fullName>
    </alternativeName>
</protein>
<proteinExistence type="inferred from homology"/>
<evidence type="ECO:0000256" key="10">
    <source>
        <dbReference type="SAM" id="Coils"/>
    </source>
</evidence>
<dbReference type="KEGG" id="omy:110524769"/>
<accession>A0A8C7SN09</accession>
<comment type="similarity">
    <text evidence="3">Belongs to the GORAB family.</text>
</comment>
<evidence type="ECO:0000256" key="5">
    <source>
        <dbReference type="ARBA" id="ARBA00022490"/>
    </source>
</evidence>
<gene>
    <name evidence="12" type="primary">gorab</name>
</gene>
<evidence type="ECO:0000256" key="1">
    <source>
        <dbReference type="ARBA" id="ARBA00004496"/>
    </source>
</evidence>
<evidence type="ECO:0000256" key="3">
    <source>
        <dbReference type="ARBA" id="ARBA00005599"/>
    </source>
</evidence>
<reference evidence="12" key="2">
    <citation type="submission" date="2025-08" db="UniProtKB">
        <authorList>
            <consortium name="Ensembl"/>
        </authorList>
    </citation>
    <scope>IDENTIFICATION</scope>
</reference>
<reference evidence="12" key="3">
    <citation type="submission" date="2025-09" db="UniProtKB">
        <authorList>
            <consortium name="Ensembl"/>
        </authorList>
    </citation>
    <scope>IDENTIFICATION</scope>
</reference>
<feature type="compositionally biased region" description="Basic and acidic residues" evidence="11">
    <location>
        <begin position="279"/>
        <end position="311"/>
    </location>
</feature>
<keyword evidence="6" id="KW-0333">Golgi apparatus</keyword>
<dbReference type="GO" id="GO:0005794">
    <property type="term" value="C:Golgi apparatus"/>
    <property type="evidence" value="ECO:0007669"/>
    <property type="project" value="UniProtKB-SubCell"/>
</dbReference>
<evidence type="ECO:0000256" key="8">
    <source>
        <dbReference type="ARBA" id="ARBA00032512"/>
    </source>
</evidence>
<evidence type="ECO:0000256" key="11">
    <source>
        <dbReference type="SAM" id="MobiDB-lite"/>
    </source>
</evidence>
<evidence type="ECO:0000313" key="12">
    <source>
        <dbReference type="Ensembl" id="ENSOMYP00000067405.2"/>
    </source>
</evidence>
<dbReference type="GeneID" id="110524769"/>
<dbReference type="GeneTree" id="ENSGT00390000014886"/>
<comment type="subcellular location">
    <subcellularLocation>
        <location evidence="1">Cytoplasm</location>
    </subcellularLocation>
    <subcellularLocation>
        <location evidence="2">Golgi apparatus</location>
    </subcellularLocation>
</comment>
<feature type="compositionally biased region" description="Polar residues" evidence="11">
    <location>
        <begin position="312"/>
        <end position="334"/>
    </location>
</feature>
<dbReference type="GO" id="GO:1905515">
    <property type="term" value="P:non-motile cilium assembly"/>
    <property type="evidence" value="ECO:0007669"/>
    <property type="project" value="TreeGrafter"/>
</dbReference>
<evidence type="ECO:0000256" key="7">
    <source>
        <dbReference type="ARBA" id="ARBA00023054"/>
    </source>
</evidence>
<dbReference type="CTD" id="92344"/>
<evidence type="ECO:0000313" key="13">
    <source>
        <dbReference type="Proteomes" id="UP000694395"/>
    </source>
</evidence>
<evidence type="ECO:0000256" key="4">
    <source>
        <dbReference type="ARBA" id="ARBA00014130"/>
    </source>
</evidence>
<dbReference type="Ensembl" id="ENSOMYT00000073417.2">
    <property type="protein sequence ID" value="ENSOMYP00000067405.2"/>
    <property type="gene ID" value="ENSOMYG00000031254.2"/>
</dbReference>
<dbReference type="PANTHER" id="PTHR21470">
    <property type="entry name" value="RAB6-INTERACTING PROTEIN GORAB"/>
    <property type="match status" value="1"/>
</dbReference>
<keyword evidence="13" id="KW-1185">Reference proteome</keyword>
<sequence>MAGWSGFSEEELRKLQQKDQAVPAALGRGRKPAPTNRSRQQLQRERALQLATQQKSGPGSSALPPEQQLTKPPPQPTKALPKAVIQPVVAPTKPVEEPSQKETLAVNHAPAPAEDTSPIVKELEKQEVEFREKTRIELLQQDQKMMEERNKRKKALLTKTIAEKSKQTQAESVKLKRIQKDLQTLDNMVSNDICILRGVIEQASWDYNTARKRYEKAESEYVTAKLDLHKKTEIKEQLTEHLCAIIQQNELRKAHKLEELLQQLHLQATEEEQEEERGEEERKQEEERGEEERKRGEEERKQGEEERKQKSVMENQGETNEQSPPDTGVETETQAGGAMLQQEYPAVTVSDQDCKTANIPLAGQSEAEAPASAS</sequence>
<feature type="region of interest" description="Disordered" evidence="11">
    <location>
        <begin position="1"/>
        <end position="116"/>
    </location>
</feature>
<dbReference type="OrthoDB" id="9909311at2759"/>
<evidence type="ECO:0000256" key="2">
    <source>
        <dbReference type="ARBA" id="ARBA00004555"/>
    </source>
</evidence>
<dbReference type="PANTHER" id="PTHR21470:SF2">
    <property type="entry name" value="RAB6-INTERACTING GOLGIN"/>
    <property type="match status" value="1"/>
</dbReference>
<feature type="region of interest" description="Disordered" evidence="11">
    <location>
        <begin position="268"/>
        <end position="351"/>
    </location>
</feature>
<name>A0A8C7SN09_ONCMY</name>
<dbReference type="RefSeq" id="XP_021460348.2">
    <property type="nucleotide sequence ID" value="XM_021604673.2"/>
</dbReference>
<keyword evidence="5" id="KW-0963">Cytoplasm</keyword>
<dbReference type="InterPro" id="IPR007033">
    <property type="entry name" value="GORAB"/>
</dbReference>
<keyword evidence="7 10" id="KW-0175">Coiled coil</keyword>
<evidence type="ECO:0000256" key="9">
    <source>
        <dbReference type="ARBA" id="ARBA00033032"/>
    </source>
</evidence>